<comment type="similarity">
    <text evidence="2">Belongs to the GMC oxidoreductase family.</text>
</comment>
<name>A0ABP7DHV2_9ACTN</name>
<dbReference type="PANTHER" id="PTHR42784:SF1">
    <property type="entry name" value="PYRANOSE 2-OXIDASE"/>
    <property type="match status" value="1"/>
</dbReference>
<feature type="domain" description="Glucose-methanol-choline oxidoreductase N-terminal" evidence="6">
    <location>
        <begin position="225"/>
        <end position="299"/>
    </location>
</feature>
<evidence type="ECO:0000313" key="9">
    <source>
        <dbReference type="Proteomes" id="UP001500051"/>
    </source>
</evidence>
<gene>
    <name evidence="8" type="ORF">GCM10022204_24480</name>
</gene>
<keyword evidence="5" id="KW-0560">Oxidoreductase</keyword>
<dbReference type="Pfam" id="PF00732">
    <property type="entry name" value="GMC_oxred_N"/>
    <property type="match status" value="1"/>
</dbReference>
<keyword evidence="3" id="KW-0285">Flavoprotein</keyword>
<dbReference type="Gene3D" id="3.50.50.60">
    <property type="entry name" value="FAD/NAD(P)-binding domain"/>
    <property type="match status" value="2"/>
</dbReference>
<evidence type="ECO:0000256" key="5">
    <source>
        <dbReference type="ARBA" id="ARBA00023002"/>
    </source>
</evidence>
<evidence type="ECO:0000256" key="2">
    <source>
        <dbReference type="ARBA" id="ARBA00010790"/>
    </source>
</evidence>
<dbReference type="SUPFAM" id="SSF51905">
    <property type="entry name" value="FAD/NAD(P)-binding domain"/>
    <property type="match status" value="1"/>
</dbReference>
<dbReference type="SUPFAM" id="SSF54373">
    <property type="entry name" value="FAD-linked reductases, C-terminal domain"/>
    <property type="match status" value="1"/>
</dbReference>
<reference evidence="9" key="1">
    <citation type="journal article" date="2019" name="Int. J. Syst. Evol. Microbiol.">
        <title>The Global Catalogue of Microorganisms (GCM) 10K type strain sequencing project: providing services to taxonomists for standard genome sequencing and annotation.</title>
        <authorList>
            <consortium name="The Broad Institute Genomics Platform"/>
            <consortium name="The Broad Institute Genome Sequencing Center for Infectious Disease"/>
            <person name="Wu L."/>
            <person name="Ma J."/>
        </authorList>
    </citation>
    <scope>NUCLEOTIDE SEQUENCE [LARGE SCALE GENOMIC DNA]</scope>
    <source>
        <strain evidence="9">JCM 16548</strain>
    </source>
</reference>
<dbReference type="RefSeq" id="WP_344812647.1">
    <property type="nucleotide sequence ID" value="NZ_BAAAYX010000009.1"/>
</dbReference>
<dbReference type="Proteomes" id="UP001500051">
    <property type="component" value="Unassembled WGS sequence"/>
</dbReference>
<accession>A0ABP7DHV2</accession>
<dbReference type="InterPro" id="IPR051473">
    <property type="entry name" value="P2Ox-like"/>
</dbReference>
<evidence type="ECO:0000256" key="1">
    <source>
        <dbReference type="ARBA" id="ARBA00001974"/>
    </source>
</evidence>
<evidence type="ECO:0000256" key="3">
    <source>
        <dbReference type="ARBA" id="ARBA00022630"/>
    </source>
</evidence>
<comment type="cofactor">
    <cofactor evidence="1">
        <name>FAD</name>
        <dbReference type="ChEBI" id="CHEBI:57692"/>
    </cofactor>
</comment>
<proteinExistence type="inferred from homology"/>
<sequence>MDQRETYDVVIVGSGPAGATYARTIGEAAPHARVLMVEVGPVVPGSRGDHTQNLTDEERAAAQLLTQGPDAGVVRAQALSDIAPGIDPSLEFRQTILPGLFFVDPRPALEPGEVGLPAASMASGVGGMGIHWGTSSPRPQQSERIPFIDADDMDAALDRAEELLGTTAHPIPGRGLPEALRTAVAGVLDGPDLNPTGFMPTSTRWENGSLRFAGTGAILGELERDVPGFELRSETLAERVLVEDGVAVGARLRDRRSDTTYEVRATHVIVCADGLRTPQVLFASGIRPPALGHYLNEHFQMANFLMLSDEFDPQQFERDPENVMSLITPFSDARPLQMGVIPLANSAFKMSMGGGPGAEDLSTSRLAVTACYAAKDIQYSDAVEFSETEVDFYGMPRMHIRYSRTDADLAVIEQMRQVSVAVADRLGTTAEGPELAAGGSSLHYQGTTRMGPTDDGTSVCSPDLEVWGVKNLYLGGNGVIPTATASNPTLTTVALAWRAAARLAARLADAPADQAGISV</sequence>
<keyword evidence="9" id="KW-1185">Reference proteome</keyword>
<dbReference type="PANTHER" id="PTHR42784">
    <property type="entry name" value="PYRANOSE 2-OXIDASE"/>
    <property type="match status" value="1"/>
</dbReference>
<feature type="domain" description="Glucose-methanol-choline oxidoreductase C-terminal" evidence="7">
    <location>
        <begin position="390"/>
        <end position="496"/>
    </location>
</feature>
<dbReference type="EMBL" id="BAAAYX010000009">
    <property type="protein sequence ID" value="GAA3705943.1"/>
    <property type="molecule type" value="Genomic_DNA"/>
</dbReference>
<evidence type="ECO:0000313" key="8">
    <source>
        <dbReference type="EMBL" id="GAA3705943.1"/>
    </source>
</evidence>
<dbReference type="InterPro" id="IPR000172">
    <property type="entry name" value="GMC_OxRdtase_N"/>
</dbReference>
<evidence type="ECO:0000259" key="7">
    <source>
        <dbReference type="Pfam" id="PF05199"/>
    </source>
</evidence>
<keyword evidence="4" id="KW-0274">FAD</keyword>
<comment type="caution">
    <text evidence="8">The sequence shown here is derived from an EMBL/GenBank/DDBJ whole genome shotgun (WGS) entry which is preliminary data.</text>
</comment>
<protein>
    <submittedName>
        <fullName evidence="8">GMC family oxidoreductase</fullName>
    </submittedName>
</protein>
<dbReference type="Pfam" id="PF05199">
    <property type="entry name" value="GMC_oxred_C"/>
    <property type="match status" value="1"/>
</dbReference>
<dbReference type="InterPro" id="IPR036188">
    <property type="entry name" value="FAD/NAD-bd_sf"/>
</dbReference>
<evidence type="ECO:0000259" key="6">
    <source>
        <dbReference type="Pfam" id="PF00732"/>
    </source>
</evidence>
<organism evidence="8 9">
    <name type="scientific">Microlunatus aurantiacus</name>
    <dbReference type="NCBI Taxonomy" id="446786"/>
    <lineage>
        <taxon>Bacteria</taxon>
        <taxon>Bacillati</taxon>
        <taxon>Actinomycetota</taxon>
        <taxon>Actinomycetes</taxon>
        <taxon>Propionibacteriales</taxon>
        <taxon>Propionibacteriaceae</taxon>
        <taxon>Microlunatus</taxon>
    </lineage>
</organism>
<evidence type="ECO:0000256" key="4">
    <source>
        <dbReference type="ARBA" id="ARBA00022827"/>
    </source>
</evidence>
<dbReference type="InterPro" id="IPR007867">
    <property type="entry name" value="GMC_OxRtase_C"/>
</dbReference>